<dbReference type="PANTHER" id="PTHR43104">
    <property type="entry name" value="L-2-HYDROXYGLUTARATE DEHYDROGENASE, MITOCHONDRIAL"/>
    <property type="match status" value="1"/>
</dbReference>
<protein>
    <recommendedName>
        <fullName evidence="8">Probable malate:quinone oxidoreductase</fullName>
        <ecNumber evidence="8">1.1.5.4</ecNumber>
    </recommendedName>
    <alternativeName>
        <fullName evidence="8">MQO</fullName>
    </alternativeName>
    <alternativeName>
        <fullName evidence="8">Malate dehydrogenase [quinone]</fullName>
    </alternativeName>
</protein>
<dbReference type="InterPro" id="IPR036188">
    <property type="entry name" value="FAD/NAD-bd_sf"/>
</dbReference>
<dbReference type="EMBL" id="JACGWX010000004">
    <property type="protein sequence ID" value="MBA8848171.1"/>
    <property type="molecule type" value="Genomic_DNA"/>
</dbReference>
<dbReference type="NCBIfam" id="NF003605">
    <property type="entry name" value="PRK05257.1-4"/>
    <property type="match status" value="1"/>
</dbReference>
<evidence type="ECO:0000313" key="10">
    <source>
        <dbReference type="Proteomes" id="UP000585905"/>
    </source>
</evidence>
<evidence type="ECO:0000256" key="7">
    <source>
        <dbReference type="ARBA" id="ARBA00023002"/>
    </source>
</evidence>
<dbReference type="NCBIfam" id="NF003612">
    <property type="entry name" value="PRK05257.3-3"/>
    <property type="match status" value="1"/>
</dbReference>
<dbReference type="GO" id="GO:0008924">
    <property type="term" value="F:L-malate dehydrogenase (quinone) activity"/>
    <property type="evidence" value="ECO:0007669"/>
    <property type="project" value="UniProtKB-UniRule"/>
</dbReference>
<dbReference type="HAMAP" id="MF_00212">
    <property type="entry name" value="MQO"/>
    <property type="match status" value="1"/>
</dbReference>
<comment type="similarity">
    <text evidence="8">Belongs to the MQO family.</text>
</comment>
<comment type="caution">
    <text evidence="9">The sequence shown here is derived from an EMBL/GenBank/DDBJ whole genome shotgun (WGS) entry which is preliminary data.</text>
</comment>
<dbReference type="NCBIfam" id="NF003609">
    <property type="entry name" value="PRK05257.2-5"/>
    <property type="match status" value="1"/>
</dbReference>
<evidence type="ECO:0000313" key="9">
    <source>
        <dbReference type="EMBL" id="MBA8848171.1"/>
    </source>
</evidence>
<dbReference type="NCBIfam" id="NF003610">
    <property type="entry name" value="PRK05257.3-1"/>
    <property type="match status" value="1"/>
</dbReference>
<dbReference type="NCBIfam" id="NF003611">
    <property type="entry name" value="PRK05257.3-2"/>
    <property type="match status" value="1"/>
</dbReference>
<dbReference type="NCBIfam" id="TIGR01320">
    <property type="entry name" value="mal_quin_oxido"/>
    <property type="match status" value="1"/>
</dbReference>
<evidence type="ECO:0000256" key="6">
    <source>
        <dbReference type="ARBA" id="ARBA00022827"/>
    </source>
</evidence>
<dbReference type="InterPro" id="IPR006231">
    <property type="entry name" value="MQO"/>
</dbReference>
<keyword evidence="6 8" id="KW-0274">FAD</keyword>
<dbReference type="PANTHER" id="PTHR43104:SF2">
    <property type="entry name" value="L-2-HYDROXYGLUTARATE DEHYDROGENASE, MITOCHONDRIAL"/>
    <property type="match status" value="1"/>
</dbReference>
<dbReference type="Pfam" id="PF06039">
    <property type="entry name" value="Mqo"/>
    <property type="match status" value="1"/>
</dbReference>
<comment type="pathway">
    <text evidence="3 8">Carbohydrate metabolism; tricarboxylic acid cycle; oxaloacetate from (S)-malate (quinone route): step 1/1.</text>
</comment>
<dbReference type="NCBIfam" id="NF009875">
    <property type="entry name" value="PRK13339.1"/>
    <property type="match status" value="1"/>
</dbReference>
<sequence length="490" mass="53465">MTERIDVALIGGGIMSATLGTLLQQLEPEWDIRIYERLSDVALESSNPWNNAGTGHAALCELNYTPEKPDGTIDITNAVKVNEQFQVSRQFWSYLVGEGLLPEPKAFLNATPHMSFVWGEANVEYLRKRYEALKDHPLFAGMEYSEDVAQIRAWAPLLIPGRAKSQPIAATYMAAGTDVDFGALTRLLVDGLVANGASLHLEHRVTGLKKLKDGAWRVSMRHEVGSTPTEVEARFVFVGAGGHALPLLQKSGIPEIRGFGGFPISGEWLRSDNPEVVAKHLAKVYGKASVGAPPMSVPHLDTRVVDGETSLLFGPYAGFSPKFLKTGSWLDLFASITWHNIVPMLQVGLRNFDLVKYLVGELTASREDRLNALRDFYPRADGRDWYKMVAGQRVQVIKRDPEKGGILQFGTEVVASADGTIAGLLGASPGASTAAPIMLELIARCFPDRMADWTPQLSRMIPSFGGRVSDDPEVADRILGETAATLAIAR</sequence>
<organism evidence="9 10">
    <name type="scientific">Microcella alkalica</name>
    <dbReference type="NCBI Taxonomy" id="355930"/>
    <lineage>
        <taxon>Bacteria</taxon>
        <taxon>Bacillati</taxon>
        <taxon>Actinomycetota</taxon>
        <taxon>Actinomycetes</taxon>
        <taxon>Micrococcales</taxon>
        <taxon>Microbacteriaceae</taxon>
        <taxon>Microcella</taxon>
    </lineage>
</organism>
<comment type="catalytic activity">
    <reaction evidence="1 8">
        <text>(S)-malate + a quinone = a quinol + oxaloacetate</text>
        <dbReference type="Rhea" id="RHEA:46012"/>
        <dbReference type="ChEBI" id="CHEBI:15589"/>
        <dbReference type="ChEBI" id="CHEBI:16452"/>
        <dbReference type="ChEBI" id="CHEBI:24646"/>
        <dbReference type="ChEBI" id="CHEBI:132124"/>
        <dbReference type="EC" id="1.1.5.4"/>
    </reaction>
</comment>
<proteinExistence type="inferred from homology"/>
<evidence type="ECO:0000256" key="3">
    <source>
        <dbReference type="ARBA" id="ARBA00005012"/>
    </source>
</evidence>
<gene>
    <name evidence="8" type="primary">mqo</name>
    <name evidence="9" type="ORF">FHX53_001770</name>
</gene>
<dbReference type="Gene3D" id="3.50.50.60">
    <property type="entry name" value="FAD/NAD(P)-binding domain"/>
    <property type="match status" value="1"/>
</dbReference>
<evidence type="ECO:0000256" key="8">
    <source>
        <dbReference type="HAMAP-Rule" id="MF_00212"/>
    </source>
</evidence>
<dbReference type="NCBIfam" id="NF003606">
    <property type="entry name" value="PRK05257.2-1"/>
    <property type="match status" value="1"/>
</dbReference>
<dbReference type="SUPFAM" id="SSF51905">
    <property type="entry name" value="FAD/NAD(P)-binding domain"/>
    <property type="match status" value="1"/>
</dbReference>
<dbReference type="UniPathway" id="UPA00223">
    <property type="reaction ID" value="UER01008"/>
</dbReference>
<keyword evidence="5 8" id="KW-0285">Flavoprotein</keyword>
<evidence type="ECO:0000256" key="4">
    <source>
        <dbReference type="ARBA" id="ARBA00022532"/>
    </source>
</evidence>
<keyword evidence="10" id="KW-1185">Reference proteome</keyword>
<dbReference type="Proteomes" id="UP000585905">
    <property type="component" value="Unassembled WGS sequence"/>
</dbReference>
<dbReference type="GO" id="GO:0006099">
    <property type="term" value="P:tricarboxylic acid cycle"/>
    <property type="evidence" value="ECO:0007669"/>
    <property type="project" value="UniProtKB-UniRule"/>
</dbReference>
<dbReference type="RefSeq" id="WP_182490976.1">
    <property type="nucleotide sequence ID" value="NZ_BAAAOV010000016.1"/>
</dbReference>
<keyword evidence="4 8" id="KW-0816">Tricarboxylic acid cycle</keyword>
<reference evidence="9 10" key="1">
    <citation type="submission" date="2020-07" db="EMBL/GenBank/DDBJ databases">
        <title>Sequencing the genomes of 1000 actinobacteria strains.</title>
        <authorList>
            <person name="Klenk H.-P."/>
        </authorList>
    </citation>
    <scope>NUCLEOTIDE SEQUENCE [LARGE SCALE GENOMIC DNA]</scope>
    <source>
        <strain evidence="9 10">DSM 19663</strain>
    </source>
</reference>
<evidence type="ECO:0000256" key="5">
    <source>
        <dbReference type="ARBA" id="ARBA00022630"/>
    </source>
</evidence>
<accession>A0A839E6S9</accession>
<name>A0A839E6S9_9MICO</name>
<dbReference type="NCBIfam" id="NF003603">
    <property type="entry name" value="PRK05257.1-1"/>
    <property type="match status" value="1"/>
</dbReference>
<evidence type="ECO:0000256" key="2">
    <source>
        <dbReference type="ARBA" id="ARBA00001974"/>
    </source>
</evidence>
<dbReference type="Gene3D" id="3.30.9.10">
    <property type="entry name" value="D-Amino Acid Oxidase, subunit A, domain 2"/>
    <property type="match status" value="1"/>
</dbReference>
<comment type="cofactor">
    <cofactor evidence="2 8">
        <name>FAD</name>
        <dbReference type="ChEBI" id="CHEBI:57692"/>
    </cofactor>
</comment>
<keyword evidence="7 8" id="KW-0560">Oxidoreductase</keyword>
<dbReference type="EC" id="1.1.5.4" evidence="8"/>
<evidence type="ECO:0000256" key="1">
    <source>
        <dbReference type="ARBA" id="ARBA00001139"/>
    </source>
</evidence>
<dbReference type="GO" id="GO:0047545">
    <property type="term" value="F:(S)-2-hydroxyglutarate dehydrogenase activity"/>
    <property type="evidence" value="ECO:0007669"/>
    <property type="project" value="TreeGrafter"/>
</dbReference>
<dbReference type="AlphaFoldDB" id="A0A839E6S9"/>